<evidence type="ECO:0000313" key="2">
    <source>
        <dbReference type="EMBL" id="SEA93275.1"/>
    </source>
</evidence>
<protein>
    <submittedName>
        <fullName evidence="2">Integrase core domain-containing protein</fullName>
    </submittedName>
</protein>
<dbReference type="GO" id="GO:0015074">
    <property type="term" value="P:DNA integration"/>
    <property type="evidence" value="ECO:0007669"/>
    <property type="project" value="InterPro"/>
</dbReference>
<evidence type="ECO:0000313" key="3">
    <source>
        <dbReference type="Proteomes" id="UP000199397"/>
    </source>
</evidence>
<reference evidence="2 3" key="1">
    <citation type="submission" date="2016-10" db="EMBL/GenBank/DDBJ databases">
        <authorList>
            <person name="de Groot N.N."/>
        </authorList>
    </citation>
    <scope>NUCLEOTIDE SEQUENCE [LARGE SCALE GENOMIC DNA]</scope>
    <source>
        <strain evidence="2 3">DSM 21228</strain>
    </source>
</reference>
<name>A0A1H4F7F5_9GAMM</name>
<feature type="domain" description="Integrase catalytic" evidence="1">
    <location>
        <begin position="1"/>
        <end position="77"/>
    </location>
</feature>
<dbReference type="GO" id="GO:0003676">
    <property type="term" value="F:nucleic acid binding"/>
    <property type="evidence" value="ECO:0007669"/>
    <property type="project" value="InterPro"/>
</dbReference>
<accession>A0A1H4F7F5</accession>
<sequence length="77" mass="8953">MCADIKVEHRLTKPRTPQTHGMVERFNGRISELLKTTRFASSSELLEAVKHYERLYNHCIPQKALGYKTPIVALKDW</sequence>
<dbReference type="InterPro" id="IPR001584">
    <property type="entry name" value="Integrase_cat-core"/>
</dbReference>
<dbReference type="Pfam" id="PF13683">
    <property type="entry name" value="rve_3"/>
    <property type="match status" value="1"/>
</dbReference>
<dbReference type="OrthoDB" id="9774685at2"/>
<dbReference type="SUPFAM" id="SSF53098">
    <property type="entry name" value="Ribonuclease H-like"/>
    <property type="match status" value="1"/>
</dbReference>
<dbReference type="InterPro" id="IPR012337">
    <property type="entry name" value="RNaseH-like_sf"/>
</dbReference>
<organism evidence="2 3">
    <name type="scientific">Thiothrix caldifontis</name>
    <dbReference type="NCBI Taxonomy" id="525918"/>
    <lineage>
        <taxon>Bacteria</taxon>
        <taxon>Pseudomonadati</taxon>
        <taxon>Pseudomonadota</taxon>
        <taxon>Gammaproteobacteria</taxon>
        <taxon>Thiotrichales</taxon>
        <taxon>Thiotrichaceae</taxon>
        <taxon>Thiothrix</taxon>
    </lineage>
</organism>
<proteinExistence type="predicted"/>
<dbReference type="Proteomes" id="UP000199397">
    <property type="component" value="Unassembled WGS sequence"/>
</dbReference>
<dbReference type="Gene3D" id="3.30.420.10">
    <property type="entry name" value="Ribonuclease H-like superfamily/Ribonuclease H"/>
    <property type="match status" value="1"/>
</dbReference>
<dbReference type="RefSeq" id="WP_093069704.1">
    <property type="nucleotide sequence ID" value="NZ_FNQP01000019.1"/>
</dbReference>
<gene>
    <name evidence="2" type="ORF">SAMN05660964_02857</name>
</gene>
<dbReference type="AlphaFoldDB" id="A0A1H4F7F5"/>
<dbReference type="EMBL" id="FNQP01000019">
    <property type="protein sequence ID" value="SEA93275.1"/>
    <property type="molecule type" value="Genomic_DNA"/>
</dbReference>
<dbReference type="PROSITE" id="PS50994">
    <property type="entry name" value="INTEGRASE"/>
    <property type="match status" value="1"/>
</dbReference>
<keyword evidence="3" id="KW-1185">Reference proteome</keyword>
<evidence type="ECO:0000259" key="1">
    <source>
        <dbReference type="PROSITE" id="PS50994"/>
    </source>
</evidence>
<dbReference type="InterPro" id="IPR036397">
    <property type="entry name" value="RNaseH_sf"/>
</dbReference>
<dbReference type="STRING" id="525918.SAMN05660964_02857"/>